<organism evidence="2 3">
    <name type="scientific">Paenibacillus aceti</name>
    <dbReference type="NCBI Taxonomy" id="1820010"/>
    <lineage>
        <taxon>Bacteria</taxon>
        <taxon>Bacillati</taxon>
        <taxon>Bacillota</taxon>
        <taxon>Bacilli</taxon>
        <taxon>Bacillales</taxon>
        <taxon>Paenibacillaceae</taxon>
        <taxon>Paenibacillus</taxon>
    </lineage>
</organism>
<feature type="transmembrane region" description="Helical" evidence="1">
    <location>
        <begin position="6"/>
        <end position="26"/>
    </location>
</feature>
<gene>
    <name evidence="2" type="ORF">GCM10010913_47140</name>
</gene>
<accession>A0ABQ1W9A2</accession>
<comment type="caution">
    <text evidence="2">The sequence shown here is derived from an EMBL/GenBank/DDBJ whole genome shotgun (WGS) entry which is preliminary data.</text>
</comment>
<evidence type="ECO:0000313" key="2">
    <source>
        <dbReference type="EMBL" id="GGG19623.1"/>
    </source>
</evidence>
<feature type="transmembrane region" description="Helical" evidence="1">
    <location>
        <begin position="47"/>
        <end position="72"/>
    </location>
</feature>
<feature type="transmembrane region" description="Helical" evidence="1">
    <location>
        <begin position="84"/>
        <end position="101"/>
    </location>
</feature>
<evidence type="ECO:0000313" key="3">
    <source>
        <dbReference type="Proteomes" id="UP000608420"/>
    </source>
</evidence>
<reference evidence="3" key="1">
    <citation type="journal article" date="2019" name="Int. J. Syst. Evol. Microbiol.">
        <title>The Global Catalogue of Microorganisms (GCM) 10K type strain sequencing project: providing services to taxonomists for standard genome sequencing and annotation.</title>
        <authorList>
            <consortium name="The Broad Institute Genomics Platform"/>
            <consortium name="The Broad Institute Genome Sequencing Center for Infectious Disease"/>
            <person name="Wu L."/>
            <person name="Ma J."/>
        </authorList>
    </citation>
    <scope>NUCLEOTIDE SEQUENCE [LARGE SCALE GENOMIC DNA]</scope>
    <source>
        <strain evidence="3">CGMCC 1.15420</strain>
    </source>
</reference>
<protein>
    <submittedName>
        <fullName evidence="2">Uncharacterized protein</fullName>
    </submittedName>
</protein>
<dbReference type="Proteomes" id="UP000608420">
    <property type="component" value="Unassembled WGS sequence"/>
</dbReference>
<keyword evidence="1" id="KW-1133">Transmembrane helix</keyword>
<dbReference type="EMBL" id="BMIW01000058">
    <property type="protein sequence ID" value="GGG19623.1"/>
    <property type="molecule type" value="Genomic_DNA"/>
</dbReference>
<evidence type="ECO:0000256" key="1">
    <source>
        <dbReference type="SAM" id="Phobius"/>
    </source>
</evidence>
<keyword evidence="1" id="KW-0812">Transmembrane</keyword>
<sequence>MSSLLTSIGAISAGLFVITLVIGAIVKLVMHLSGKSVITPNQSTRKLLFYECIVSLCSMLISSIGQMILIAWYELSSAPMMDKVFEFLIIASFITISIYIYLKVLKPKKISNFYWKVTLMTITVLLPLYSLEQLIETLNF</sequence>
<feature type="transmembrane region" description="Helical" evidence="1">
    <location>
        <begin position="113"/>
        <end position="131"/>
    </location>
</feature>
<keyword evidence="1" id="KW-0472">Membrane</keyword>
<name>A0ABQ1W9A2_9BACL</name>
<keyword evidence="3" id="KW-1185">Reference proteome</keyword>
<proteinExistence type="predicted"/>